<dbReference type="Proteomes" id="UP001595904">
    <property type="component" value="Unassembled WGS sequence"/>
</dbReference>
<reference evidence="5" key="1">
    <citation type="journal article" date="2019" name="Int. J. Syst. Evol. Microbiol.">
        <title>The Global Catalogue of Microorganisms (GCM) 10K type strain sequencing project: providing services to taxonomists for standard genome sequencing and annotation.</title>
        <authorList>
            <consortium name="The Broad Institute Genomics Platform"/>
            <consortium name="The Broad Institute Genome Sequencing Center for Infectious Disease"/>
            <person name="Wu L."/>
            <person name="Ma J."/>
        </authorList>
    </citation>
    <scope>NUCLEOTIDE SEQUENCE [LARGE SCALE GENOMIC DNA]</scope>
    <source>
        <strain evidence="5">CGMCC 1.10759</strain>
    </source>
</reference>
<evidence type="ECO:0000313" key="4">
    <source>
        <dbReference type="EMBL" id="MFC4312745.1"/>
    </source>
</evidence>
<keyword evidence="2" id="KW-0472">Membrane</keyword>
<feature type="transmembrane region" description="Helical" evidence="2">
    <location>
        <begin position="405"/>
        <end position="426"/>
    </location>
</feature>
<gene>
    <name evidence="4" type="ORF">ACFPN2_26910</name>
</gene>
<dbReference type="PROSITE" id="PS50006">
    <property type="entry name" value="FHA_DOMAIN"/>
    <property type="match status" value="2"/>
</dbReference>
<evidence type="ECO:0000313" key="5">
    <source>
        <dbReference type="Proteomes" id="UP001595904"/>
    </source>
</evidence>
<dbReference type="CDD" id="cd00060">
    <property type="entry name" value="FHA"/>
    <property type="match status" value="2"/>
</dbReference>
<keyword evidence="2" id="KW-0812">Transmembrane</keyword>
<dbReference type="InterPro" id="IPR050923">
    <property type="entry name" value="Cell_Proc_Reg/RNA_Proc"/>
</dbReference>
<accession>A0ABV8T048</accession>
<feature type="domain" description="FHA" evidence="3">
    <location>
        <begin position="137"/>
        <end position="192"/>
    </location>
</feature>
<keyword evidence="2" id="KW-1133">Transmembrane helix</keyword>
<dbReference type="PANTHER" id="PTHR23308">
    <property type="entry name" value="NUCLEAR INHIBITOR OF PROTEIN PHOSPHATASE-1"/>
    <property type="match status" value="1"/>
</dbReference>
<dbReference type="SMART" id="SM00240">
    <property type="entry name" value="FHA"/>
    <property type="match status" value="2"/>
</dbReference>
<organism evidence="4 5">
    <name type="scientific">Steroidobacter flavus</name>
    <dbReference type="NCBI Taxonomy" id="1842136"/>
    <lineage>
        <taxon>Bacteria</taxon>
        <taxon>Pseudomonadati</taxon>
        <taxon>Pseudomonadota</taxon>
        <taxon>Gammaproteobacteria</taxon>
        <taxon>Steroidobacterales</taxon>
        <taxon>Steroidobacteraceae</taxon>
        <taxon>Steroidobacter</taxon>
    </lineage>
</organism>
<feature type="compositionally biased region" description="Polar residues" evidence="1">
    <location>
        <begin position="257"/>
        <end position="269"/>
    </location>
</feature>
<comment type="caution">
    <text evidence="4">The sequence shown here is derived from an EMBL/GenBank/DDBJ whole genome shotgun (WGS) entry which is preliminary data.</text>
</comment>
<name>A0ABV8T048_9GAMM</name>
<dbReference type="Gene3D" id="2.60.200.20">
    <property type="match status" value="2"/>
</dbReference>
<dbReference type="SUPFAM" id="SSF49879">
    <property type="entry name" value="SMAD/FHA domain"/>
    <property type="match status" value="2"/>
</dbReference>
<evidence type="ECO:0000256" key="1">
    <source>
        <dbReference type="SAM" id="MobiDB-lite"/>
    </source>
</evidence>
<dbReference type="InterPro" id="IPR008984">
    <property type="entry name" value="SMAD_FHA_dom_sf"/>
</dbReference>
<dbReference type="EMBL" id="JBHSDU010000014">
    <property type="protein sequence ID" value="MFC4312745.1"/>
    <property type="molecule type" value="Genomic_DNA"/>
</dbReference>
<dbReference type="RefSeq" id="WP_380602401.1">
    <property type="nucleotide sequence ID" value="NZ_JBHSDU010000014.1"/>
</dbReference>
<sequence>MKAILKPVSHPGLGDISIVDDLFAIGRNEEPFASRLGAEASSLSRRHARVFQEDGKLFIADLGSLNGTRINERELKNDVALLNNNDHITLGGAVEFRVEIRQADEPTANKNAAIRVTLTPEQPASGLDAIAIQNFPFLISRNEAGFDQYRERLSSAWRKLSRRHAVIALKGGRVNVEDLESSNGTFVSGVRLDERSRQLSDGDVVAFGDPTFSYRVRIENLHEPTQFAATVFGRSEQAAAPPRTTQQPRIDLQLRSATQPEVEQQQPRPATQPEVEQQPRPAIQRDVKQQFGRATQPDVVEQPGSVRQFEPVEHAEPAAAVERPAAAAAASRGGANRTRFVSSADSFINVFCSDDEVVQGANAGAHAATMETPQLNVPPKGLQKLRGTVRQVWRALGGGTVDRRFLWGATALVGVIVMAITITYIVGLDRHQIKQLLDTGQYSESAVAANRYLEHNPKDTEVNAWGEEALTRAIVPTWMDHIEHDRYPEADQYLEAQRKAHPFIPRGLQMIDTLAWAGKMEAHMAERGGTSGPIVMFRDEAPIRALVEEWGADSFRRQQILDQIVTQIPQFEPTHSRIFSSLTTLRSDNSLYVKAIDELKTSIQSALKRDERQSIDKLLSEFTTNYPRVSGIDALRDDLARYDTLKQLVQRKELLQLAELQRTAKFQTPIFTDYVDTWLAREMPPPDVVAKHAKAAEAWRAGNHDEAIAILQSVTDAPWGEVATRQIARYQKVGADYDALLMTKGKDEYWDRLLVVWSSLRPDEDGHLIATLEPDFVAHKEKVLPRMDQSLARVRTYWSEYQSAGGIPGVIRVEERVSPRFSGQAKRLSGAYREISSGARTYQLLQVTPPPEWQSLQQEVVDEVQRQRRWLQDLNIVLEPVLLHAKLELLPEISEQSLWVQSTTDPKKD</sequence>
<feature type="domain" description="FHA" evidence="3">
    <location>
        <begin position="23"/>
        <end position="75"/>
    </location>
</feature>
<evidence type="ECO:0000256" key="2">
    <source>
        <dbReference type="SAM" id="Phobius"/>
    </source>
</evidence>
<dbReference type="InterPro" id="IPR000253">
    <property type="entry name" value="FHA_dom"/>
</dbReference>
<proteinExistence type="predicted"/>
<dbReference type="Pfam" id="PF00498">
    <property type="entry name" value="FHA"/>
    <property type="match status" value="2"/>
</dbReference>
<evidence type="ECO:0000259" key="3">
    <source>
        <dbReference type="PROSITE" id="PS50006"/>
    </source>
</evidence>
<protein>
    <submittedName>
        <fullName evidence="4">FHA domain-containing protein</fullName>
    </submittedName>
</protein>
<feature type="region of interest" description="Disordered" evidence="1">
    <location>
        <begin position="257"/>
        <end position="281"/>
    </location>
</feature>
<keyword evidence="5" id="KW-1185">Reference proteome</keyword>